<feature type="compositionally biased region" description="Pro residues" evidence="2">
    <location>
        <begin position="41"/>
        <end position="53"/>
    </location>
</feature>
<evidence type="ECO:0000256" key="1">
    <source>
        <dbReference type="PROSITE-ProRule" id="PRU00339"/>
    </source>
</evidence>
<name>A0ABU5HIS8_9BACT</name>
<dbReference type="Pfam" id="PF13432">
    <property type="entry name" value="TPR_16"/>
    <property type="match status" value="1"/>
</dbReference>
<dbReference type="InterPro" id="IPR011990">
    <property type="entry name" value="TPR-like_helical_dom_sf"/>
</dbReference>
<gene>
    <name evidence="3" type="ORF">SYV04_40735</name>
</gene>
<proteinExistence type="predicted"/>
<evidence type="ECO:0008006" key="5">
    <source>
        <dbReference type="Google" id="ProtNLM"/>
    </source>
</evidence>
<comment type="caution">
    <text evidence="3">The sequence shown here is derived from an EMBL/GenBank/DDBJ whole genome shotgun (WGS) entry which is preliminary data.</text>
</comment>
<dbReference type="PROSITE" id="PS51257">
    <property type="entry name" value="PROKAR_LIPOPROTEIN"/>
    <property type="match status" value="1"/>
</dbReference>
<accession>A0ABU5HIS8</accession>
<feature type="region of interest" description="Disordered" evidence="2">
    <location>
        <begin position="33"/>
        <end position="56"/>
    </location>
</feature>
<dbReference type="Proteomes" id="UP001291309">
    <property type="component" value="Unassembled WGS sequence"/>
</dbReference>
<evidence type="ECO:0000313" key="3">
    <source>
        <dbReference type="EMBL" id="MDY7232784.1"/>
    </source>
</evidence>
<reference evidence="3 4" key="1">
    <citation type="submission" date="2023-12" db="EMBL/GenBank/DDBJ databases">
        <title>the genome sequence of Hyalangium sp. s54d21.</title>
        <authorList>
            <person name="Zhang X."/>
        </authorList>
    </citation>
    <scope>NUCLEOTIDE SEQUENCE [LARGE SCALE GENOMIC DNA]</scope>
    <source>
        <strain evidence="4">s54d21</strain>
    </source>
</reference>
<dbReference type="PROSITE" id="PS50005">
    <property type="entry name" value="TPR"/>
    <property type="match status" value="1"/>
</dbReference>
<keyword evidence="4" id="KW-1185">Reference proteome</keyword>
<dbReference type="SUPFAM" id="SSF48452">
    <property type="entry name" value="TPR-like"/>
    <property type="match status" value="1"/>
</dbReference>
<dbReference type="EMBL" id="JAXIVS010000023">
    <property type="protein sequence ID" value="MDY7232784.1"/>
    <property type="molecule type" value="Genomic_DNA"/>
</dbReference>
<organism evidence="3 4">
    <name type="scientific">Hyalangium rubrum</name>
    <dbReference type="NCBI Taxonomy" id="3103134"/>
    <lineage>
        <taxon>Bacteria</taxon>
        <taxon>Pseudomonadati</taxon>
        <taxon>Myxococcota</taxon>
        <taxon>Myxococcia</taxon>
        <taxon>Myxococcales</taxon>
        <taxon>Cystobacterineae</taxon>
        <taxon>Archangiaceae</taxon>
        <taxon>Hyalangium</taxon>
    </lineage>
</organism>
<dbReference type="RefSeq" id="WP_321551499.1">
    <property type="nucleotide sequence ID" value="NZ_JAXIVS010000023.1"/>
</dbReference>
<protein>
    <recommendedName>
        <fullName evidence="5">Tetratricopeptide repeat protein</fullName>
    </recommendedName>
</protein>
<evidence type="ECO:0000256" key="2">
    <source>
        <dbReference type="SAM" id="MobiDB-lite"/>
    </source>
</evidence>
<sequence length="263" mass="28492">MRRLLVLCATLACVGGCSCEGKPAPIASVIDSGPAASKAQPAPPAAQEPPAEAPVPEQAMQLHSQGREHGEAGRYDEALQAFQQAQAAAPSWPMPLYDTGYTFVLMGETAKALLVYEQVDKLSPQGFSQSKKMLDSLRREQDGRVPKGTLREYFEVQRLRDLDEVRRRLEALTKKAPAFVLAWQDLAMSAEDPAEGAGLVDKTLALQPDVETRGELLVHKGVLLQRRGDGEAARKQFQAVIDDASLLPSTHALAREMLNAPGL</sequence>
<keyword evidence="1" id="KW-0802">TPR repeat</keyword>
<dbReference type="InterPro" id="IPR019734">
    <property type="entry name" value="TPR_rpt"/>
</dbReference>
<dbReference type="Gene3D" id="1.25.40.10">
    <property type="entry name" value="Tetratricopeptide repeat domain"/>
    <property type="match status" value="1"/>
</dbReference>
<feature type="repeat" description="TPR" evidence="1">
    <location>
        <begin position="59"/>
        <end position="92"/>
    </location>
</feature>
<evidence type="ECO:0000313" key="4">
    <source>
        <dbReference type="Proteomes" id="UP001291309"/>
    </source>
</evidence>